<evidence type="ECO:0008006" key="4">
    <source>
        <dbReference type="Google" id="ProtNLM"/>
    </source>
</evidence>
<evidence type="ECO:0000313" key="2">
    <source>
        <dbReference type="EMBL" id="KAK9022832.1"/>
    </source>
</evidence>
<sequence length="108" mass="11545">MPAAPVAVTVVGGVLASFVDGCGAGRFMGCRGQRQEEINLPALEHCVRRDDDNVWDHAIGGRGGGNLEDVFRVSLHDIAGHDGAADLFNVPIGMYYSNHIQRSARQNA</sequence>
<proteinExistence type="predicted"/>
<keyword evidence="3" id="KW-1185">Reference proteome</keyword>
<evidence type="ECO:0000313" key="3">
    <source>
        <dbReference type="Proteomes" id="UP001396334"/>
    </source>
</evidence>
<name>A0ABR2SCB4_9ROSI</name>
<feature type="chain" id="PRO_5045283123" description="Secreted protein" evidence="1">
    <location>
        <begin position="25"/>
        <end position="108"/>
    </location>
</feature>
<comment type="caution">
    <text evidence="2">The sequence shown here is derived from an EMBL/GenBank/DDBJ whole genome shotgun (WGS) entry which is preliminary data.</text>
</comment>
<keyword evidence="1" id="KW-0732">Signal</keyword>
<protein>
    <recommendedName>
        <fullName evidence="4">Secreted protein</fullName>
    </recommendedName>
</protein>
<reference evidence="2 3" key="1">
    <citation type="journal article" date="2024" name="G3 (Bethesda)">
        <title>Genome assembly of Hibiscus sabdariffa L. provides insights into metabolisms of medicinal natural products.</title>
        <authorList>
            <person name="Kim T."/>
        </authorList>
    </citation>
    <scope>NUCLEOTIDE SEQUENCE [LARGE SCALE GENOMIC DNA]</scope>
    <source>
        <strain evidence="2">TK-2024</strain>
        <tissue evidence="2">Old leaves</tissue>
    </source>
</reference>
<feature type="signal peptide" evidence="1">
    <location>
        <begin position="1"/>
        <end position="24"/>
    </location>
</feature>
<accession>A0ABR2SCB4</accession>
<dbReference type="EMBL" id="JBBPBN010000015">
    <property type="protein sequence ID" value="KAK9022832.1"/>
    <property type="molecule type" value="Genomic_DNA"/>
</dbReference>
<gene>
    <name evidence="2" type="ORF">V6N11_003071</name>
</gene>
<evidence type="ECO:0000256" key="1">
    <source>
        <dbReference type="SAM" id="SignalP"/>
    </source>
</evidence>
<dbReference type="Proteomes" id="UP001396334">
    <property type="component" value="Unassembled WGS sequence"/>
</dbReference>
<organism evidence="2 3">
    <name type="scientific">Hibiscus sabdariffa</name>
    <name type="common">roselle</name>
    <dbReference type="NCBI Taxonomy" id="183260"/>
    <lineage>
        <taxon>Eukaryota</taxon>
        <taxon>Viridiplantae</taxon>
        <taxon>Streptophyta</taxon>
        <taxon>Embryophyta</taxon>
        <taxon>Tracheophyta</taxon>
        <taxon>Spermatophyta</taxon>
        <taxon>Magnoliopsida</taxon>
        <taxon>eudicotyledons</taxon>
        <taxon>Gunneridae</taxon>
        <taxon>Pentapetalae</taxon>
        <taxon>rosids</taxon>
        <taxon>malvids</taxon>
        <taxon>Malvales</taxon>
        <taxon>Malvaceae</taxon>
        <taxon>Malvoideae</taxon>
        <taxon>Hibiscus</taxon>
    </lineage>
</organism>